<gene>
    <name evidence="2" type="ORF">CK203_050704</name>
</gene>
<organism evidence="2 3">
    <name type="scientific">Vitis vinifera</name>
    <name type="common">Grape</name>
    <dbReference type="NCBI Taxonomy" id="29760"/>
    <lineage>
        <taxon>Eukaryota</taxon>
        <taxon>Viridiplantae</taxon>
        <taxon>Streptophyta</taxon>
        <taxon>Embryophyta</taxon>
        <taxon>Tracheophyta</taxon>
        <taxon>Spermatophyta</taxon>
        <taxon>Magnoliopsida</taxon>
        <taxon>eudicotyledons</taxon>
        <taxon>Gunneridae</taxon>
        <taxon>Pentapetalae</taxon>
        <taxon>rosids</taxon>
        <taxon>Vitales</taxon>
        <taxon>Vitaceae</taxon>
        <taxon>Viteae</taxon>
        <taxon>Vitis</taxon>
    </lineage>
</organism>
<comment type="caution">
    <text evidence="2">The sequence shown here is derived from an EMBL/GenBank/DDBJ whole genome shotgun (WGS) entry which is preliminary data.</text>
</comment>
<accession>A0A438H892</accession>
<feature type="transmembrane region" description="Helical" evidence="1">
    <location>
        <begin position="23"/>
        <end position="44"/>
    </location>
</feature>
<keyword evidence="1" id="KW-0472">Membrane</keyword>
<sequence>MVDGSRWKPILEVNKHGLAKEELCVIVLSIVTFINDVTSLHVGFERIITPIRVLCFTIILAFAFDSFIAFHPLSFSYNDPFPGGASSMFRFVFSYGFGLLGSSWSYMLVPTYEIHIEAMTYLLSCHDSPVESLLSHLISIDLHDHPQLRDARWAYDLTSLCLDSPMGPFLSHSVGAIFYDVVMILGCSYLRCIDSRIIISAKYRSDLLYVLIESFSSYQDRPDAFVAILGHIPPFSCGDDYFLKDL</sequence>
<feature type="transmembrane region" description="Helical" evidence="1">
    <location>
        <begin position="91"/>
        <end position="109"/>
    </location>
</feature>
<dbReference type="AlphaFoldDB" id="A0A438H892"/>
<evidence type="ECO:0000313" key="2">
    <source>
        <dbReference type="EMBL" id="RVW80764.1"/>
    </source>
</evidence>
<reference evidence="2 3" key="1">
    <citation type="journal article" date="2018" name="PLoS Genet.">
        <title>Population sequencing reveals clonal diversity and ancestral inbreeding in the grapevine cultivar Chardonnay.</title>
        <authorList>
            <person name="Roach M.J."/>
            <person name="Johnson D.L."/>
            <person name="Bohlmann J."/>
            <person name="van Vuuren H.J."/>
            <person name="Jones S.J."/>
            <person name="Pretorius I.S."/>
            <person name="Schmidt S.A."/>
            <person name="Borneman A.R."/>
        </authorList>
    </citation>
    <scope>NUCLEOTIDE SEQUENCE [LARGE SCALE GENOMIC DNA]</scope>
    <source>
        <strain evidence="3">cv. Chardonnay</strain>
        <tissue evidence="2">Leaf</tissue>
    </source>
</reference>
<dbReference type="EMBL" id="QGNW01000261">
    <property type="protein sequence ID" value="RVW80764.1"/>
    <property type="molecule type" value="Genomic_DNA"/>
</dbReference>
<protein>
    <submittedName>
        <fullName evidence="2">Uncharacterized protein</fullName>
    </submittedName>
</protein>
<keyword evidence="1" id="KW-1133">Transmembrane helix</keyword>
<proteinExistence type="predicted"/>
<feature type="transmembrane region" description="Helical" evidence="1">
    <location>
        <begin position="50"/>
        <end position="70"/>
    </location>
</feature>
<evidence type="ECO:0000256" key="1">
    <source>
        <dbReference type="SAM" id="Phobius"/>
    </source>
</evidence>
<evidence type="ECO:0000313" key="3">
    <source>
        <dbReference type="Proteomes" id="UP000288805"/>
    </source>
</evidence>
<keyword evidence="1" id="KW-0812">Transmembrane</keyword>
<dbReference type="Proteomes" id="UP000288805">
    <property type="component" value="Unassembled WGS sequence"/>
</dbReference>
<name>A0A438H892_VITVI</name>